<evidence type="ECO:0000313" key="2">
    <source>
        <dbReference type="Proteomes" id="UP001595817"/>
    </source>
</evidence>
<dbReference type="InterPro" id="IPR027417">
    <property type="entry name" value="P-loop_NTPase"/>
</dbReference>
<dbReference type="Proteomes" id="UP001595817">
    <property type="component" value="Unassembled WGS sequence"/>
</dbReference>
<evidence type="ECO:0000313" key="1">
    <source>
        <dbReference type="EMBL" id="MFC4410740.1"/>
    </source>
</evidence>
<evidence type="ECO:0008006" key="3">
    <source>
        <dbReference type="Google" id="ProtNLM"/>
    </source>
</evidence>
<name>A0ABV8X6Z7_9LACT</name>
<dbReference type="SUPFAM" id="SSF52540">
    <property type="entry name" value="P-loop containing nucleoside triphosphate hydrolases"/>
    <property type="match status" value="1"/>
</dbReference>
<proteinExistence type="predicted"/>
<reference evidence="2" key="1">
    <citation type="journal article" date="2019" name="Int. J. Syst. Evol. Microbiol.">
        <title>The Global Catalogue of Microorganisms (GCM) 10K type strain sequencing project: providing services to taxonomists for standard genome sequencing and annotation.</title>
        <authorList>
            <consortium name="The Broad Institute Genomics Platform"/>
            <consortium name="The Broad Institute Genome Sequencing Center for Infectious Disease"/>
            <person name="Wu L."/>
            <person name="Ma J."/>
        </authorList>
    </citation>
    <scope>NUCLEOTIDE SEQUENCE [LARGE SCALE GENOMIC DNA]</scope>
    <source>
        <strain evidence="2">CCUG 59778</strain>
    </source>
</reference>
<accession>A0ABV8X6Z7</accession>
<organism evidence="1 2">
    <name type="scientific">Chungangia koreensis</name>
    <dbReference type="NCBI Taxonomy" id="752657"/>
    <lineage>
        <taxon>Bacteria</taxon>
        <taxon>Bacillati</taxon>
        <taxon>Bacillota</taxon>
        <taxon>Bacilli</taxon>
        <taxon>Lactobacillales</taxon>
        <taxon>Chungangia</taxon>
    </lineage>
</organism>
<keyword evidence="2" id="KW-1185">Reference proteome</keyword>
<dbReference type="EMBL" id="JBHSEC010000019">
    <property type="protein sequence ID" value="MFC4410740.1"/>
    <property type="molecule type" value="Genomic_DNA"/>
</dbReference>
<sequence length="355" mass="40237">MTGTITHFMGMAYTGGGVRHKYEDLIKDASKVYFFKTPPTKELSSGLKEIGLQWVKKGFDIECFADPLVPDSIDAVYVKEANVFYLQASHPLSIEPTNFGSNHKVIPLYDMYEGEKLSEQGGLIREYVLKSEQTLERALTALNEAKKIHDDWEVLNINRMNWDKHIEMTEDIIKDLMGTLRLNKKAKISNRLIGSLTVGGAKDFVPSITRGSHRRLLIKGLPGTGKSTMMKAIGQEAERRGLDVLYGWCGLDPRSVDLVVIPELMVSIFDSTPPHEYEIERTGDEIIDIASLCAKDEEAEKKIEEVKYTYTEKMLDARGYMHSYGDSYNLVRKWVDSSISQRKMQDTVNNLLLEI</sequence>
<dbReference type="RefSeq" id="WP_378154924.1">
    <property type="nucleotide sequence ID" value="NZ_JBHSEC010000019.1"/>
</dbReference>
<dbReference type="Gene3D" id="3.40.50.300">
    <property type="entry name" value="P-loop containing nucleotide triphosphate hydrolases"/>
    <property type="match status" value="1"/>
</dbReference>
<comment type="caution">
    <text evidence="1">The sequence shown here is derived from an EMBL/GenBank/DDBJ whole genome shotgun (WGS) entry which is preliminary data.</text>
</comment>
<protein>
    <recommendedName>
        <fullName evidence="3">Nucleotide kinase</fullName>
    </recommendedName>
</protein>
<gene>
    <name evidence="1" type="ORF">ACFOZY_09970</name>
</gene>